<evidence type="ECO:0000313" key="1">
    <source>
        <dbReference type="EMBL" id="KAK0577147.1"/>
    </source>
</evidence>
<dbReference type="AlphaFoldDB" id="A0AA39RNP8"/>
<dbReference type="PANTHER" id="PTHR47481">
    <property type="match status" value="1"/>
</dbReference>
<sequence length="119" mass="13839">MWKLPQRLWGNETSKDLWDALKTLFGVQNRANVVFLKKEFRRMHKGGLKMSEYLKAMKKIADNLALTGKPVDDDDLVSQVLAGLDSLEYNPVVCQLNEKEHVSWMELQSTLLSYERRLK</sequence>
<reference evidence="1" key="2">
    <citation type="submission" date="2023-06" db="EMBL/GenBank/DDBJ databases">
        <authorList>
            <person name="Swenson N.G."/>
            <person name="Wegrzyn J.L."/>
            <person name="Mcevoy S.L."/>
        </authorList>
    </citation>
    <scope>NUCLEOTIDE SEQUENCE</scope>
    <source>
        <strain evidence="1">NS2018</strain>
        <tissue evidence="1">Leaf</tissue>
    </source>
</reference>
<accession>A0AA39RNP8</accession>
<protein>
    <submittedName>
        <fullName evidence="1">Uncharacterized protein</fullName>
    </submittedName>
</protein>
<dbReference type="EMBL" id="JAUESC010000386">
    <property type="protein sequence ID" value="KAK0577147.1"/>
    <property type="molecule type" value="Genomic_DNA"/>
</dbReference>
<evidence type="ECO:0000313" key="2">
    <source>
        <dbReference type="Proteomes" id="UP001168877"/>
    </source>
</evidence>
<organism evidence="1 2">
    <name type="scientific">Acer saccharum</name>
    <name type="common">Sugar maple</name>
    <dbReference type="NCBI Taxonomy" id="4024"/>
    <lineage>
        <taxon>Eukaryota</taxon>
        <taxon>Viridiplantae</taxon>
        <taxon>Streptophyta</taxon>
        <taxon>Embryophyta</taxon>
        <taxon>Tracheophyta</taxon>
        <taxon>Spermatophyta</taxon>
        <taxon>Magnoliopsida</taxon>
        <taxon>eudicotyledons</taxon>
        <taxon>Gunneridae</taxon>
        <taxon>Pentapetalae</taxon>
        <taxon>rosids</taxon>
        <taxon>malvids</taxon>
        <taxon>Sapindales</taxon>
        <taxon>Sapindaceae</taxon>
        <taxon>Hippocastanoideae</taxon>
        <taxon>Acereae</taxon>
        <taxon>Acer</taxon>
    </lineage>
</organism>
<keyword evidence="2" id="KW-1185">Reference proteome</keyword>
<dbReference type="PANTHER" id="PTHR47481:SF34">
    <property type="entry name" value="CCHC-TYPE DOMAIN-CONTAINING PROTEIN"/>
    <property type="match status" value="1"/>
</dbReference>
<dbReference type="Proteomes" id="UP001168877">
    <property type="component" value="Unassembled WGS sequence"/>
</dbReference>
<gene>
    <name evidence="1" type="ORF">LWI29_028615</name>
</gene>
<dbReference type="Pfam" id="PF14223">
    <property type="entry name" value="Retrotran_gag_2"/>
    <property type="match status" value="1"/>
</dbReference>
<name>A0AA39RNP8_ACESA</name>
<proteinExistence type="predicted"/>
<comment type="caution">
    <text evidence="1">The sequence shown here is derived from an EMBL/GenBank/DDBJ whole genome shotgun (WGS) entry which is preliminary data.</text>
</comment>
<reference evidence="1" key="1">
    <citation type="journal article" date="2022" name="Plant J.">
        <title>Strategies of tolerance reflected in two North American maple genomes.</title>
        <authorList>
            <person name="McEvoy S.L."/>
            <person name="Sezen U.U."/>
            <person name="Trouern-Trend A."/>
            <person name="McMahon S.M."/>
            <person name="Schaberg P.G."/>
            <person name="Yang J."/>
            <person name="Wegrzyn J.L."/>
            <person name="Swenson N.G."/>
        </authorList>
    </citation>
    <scope>NUCLEOTIDE SEQUENCE</scope>
    <source>
        <strain evidence="1">NS2018</strain>
    </source>
</reference>